<dbReference type="RefSeq" id="WP_231523195.1">
    <property type="nucleotide sequence ID" value="NZ_JAJNUD010000003.1"/>
</dbReference>
<protein>
    <recommendedName>
        <fullName evidence="4">DUF2977 domain-containing protein</fullName>
    </recommendedName>
</protein>
<evidence type="ECO:0008006" key="4">
    <source>
        <dbReference type="Google" id="ProtNLM"/>
    </source>
</evidence>
<evidence type="ECO:0000313" key="3">
    <source>
        <dbReference type="Proteomes" id="UP001320314"/>
    </source>
</evidence>
<sequence>MVRYYLYDTNTGAYVGCMVASSQPENSTTLDPALTCHFNPYFESDQWLDKPLEVKPSIIKQLLMQQAQQITMLQSTAMQQNQSNTKLQAANAQQATQIKQLQQMVMMANQQQVVKKSKEINA</sequence>
<accession>A0ABD4SA80</accession>
<gene>
    <name evidence="2" type="ORF">LOB39_02230</name>
</gene>
<evidence type="ECO:0000256" key="1">
    <source>
        <dbReference type="SAM" id="Coils"/>
    </source>
</evidence>
<dbReference type="EMBL" id="JAJNUD010000003">
    <property type="protein sequence ID" value="MCD5517394.1"/>
    <property type="molecule type" value="Genomic_DNA"/>
</dbReference>
<evidence type="ECO:0000313" key="2">
    <source>
        <dbReference type="EMBL" id="MCD5517394.1"/>
    </source>
</evidence>
<name>A0ABD4SA80_9LACO</name>
<keyword evidence="1" id="KW-0175">Coiled coil</keyword>
<dbReference type="AlphaFoldDB" id="A0ABD4SA80"/>
<organism evidence="2 3">
    <name type="scientific">Lactobacillus delbrueckii subsp. allosunkii</name>
    <dbReference type="NCBI Taxonomy" id="1050107"/>
    <lineage>
        <taxon>Bacteria</taxon>
        <taxon>Bacillati</taxon>
        <taxon>Bacillota</taxon>
        <taxon>Bacilli</taxon>
        <taxon>Lactobacillales</taxon>
        <taxon>Lactobacillaceae</taxon>
        <taxon>Lactobacillus</taxon>
    </lineage>
</organism>
<proteinExistence type="predicted"/>
<dbReference type="Proteomes" id="UP001320314">
    <property type="component" value="Unassembled WGS sequence"/>
</dbReference>
<feature type="coiled-coil region" evidence="1">
    <location>
        <begin position="84"/>
        <end position="111"/>
    </location>
</feature>
<comment type="caution">
    <text evidence="2">The sequence shown here is derived from an EMBL/GenBank/DDBJ whole genome shotgun (WGS) entry which is preliminary data.</text>
</comment>
<reference evidence="2 3" key="1">
    <citation type="submission" date="2021-12" db="EMBL/GenBank/DDBJ databases">
        <title>Antimicrobial susceptibility of Lactobacillus delbrueckii subsp. lactis obtained from milk products and other habitats.</title>
        <authorList>
            <person name="Shani N."/>
        </authorList>
    </citation>
    <scope>NUCLEOTIDE SEQUENCE [LARGE SCALE GENOMIC DNA]</scope>
    <source>
        <strain evidence="2 3">CIRM BIA 266</strain>
    </source>
</reference>